<feature type="region of interest" description="Disordered" evidence="4">
    <location>
        <begin position="1"/>
        <end position="21"/>
    </location>
</feature>
<dbReference type="HOGENOM" id="CLU_478459_0_0_1"/>
<proteinExistence type="predicted"/>
<keyword evidence="2" id="KW-0963">Cytoplasm</keyword>
<dbReference type="EnsemblMetazoa" id="tetur04g01540.1">
    <property type="protein sequence ID" value="tetur04g01540.1"/>
    <property type="gene ID" value="tetur04g01540"/>
</dbReference>
<dbReference type="InterPro" id="IPR029299">
    <property type="entry name" value="ALMS_motif"/>
</dbReference>
<dbReference type="EMBL" id="CAEY01001352">
    <property type="status" value="NOT_ANNOTATED_CDS"/>
    <property type="molecule type" value="Genomic_DNA"/>
</dbReference>
<accession>T1K1I7</accession>
<dbReference type="KEGG" id="tut:107359930"/>
<organism evidence="6 7">
    <name type="scientific">Tetranychus urticae</name>
    <name type="common">Two-spotted spider mite</name>
    <dbReference type="NCBI Taxonomy" id="32264"/>
    <lineage>
        <taxon>Eukaryota</taxon>
        <taxon>Metazoa</taxon>
        <taxon>Ecdysozoa</taxon>
        <taxon>Arthropoda</taxon>
        <taxon>Chelicerata</taxon>
        <taxon>Arachnida</taxon>
        <taxon>Acari</taxon>
        <taxon>Acariformes</taxon>
        <taxon>Trombidiformes</taxon>
        <taxon>Prostigmata</taxon>
        <taxon>Eleutherengona</taxon>
        <taxon>Raphignathae</taxon>
        <taxon>Tetranychoidea</taxon>
        <taxon>Tetranychidae</taxon>
        <taxon>Tetranychus</taxon>
    </lineage>
</organism>
<protein>
    <recommendedName>
        <fullName evidence="5">ALMS motif domain-containing protein</fullName>
    </recommendedName>
</protein>
<comment type="subcellular location">
    <subcellularLocation>
        <location evidence="1">Cytoplasm</location>
        <location evidence="1">Cytoskeleton</location>
        <location evidence="1">Microtubule organizing center</location>
        <location evidence="1">Centrosome</location>
    </subcellularLocation>
</comment>
<feature type="region of interest" description="Disordered" evidence="4">
    <location>
        <begin position="88"/>
        <end position="121"/>
    </location>
</feature>
<feature type="compositionally biased region" description="Polar residues" evidence="4">
    <location>
        <begin position="161"/>
        <end position="180"/>
    </location>
</feature>
<evidence type="ECO:0000256" key="3">
    <source>
        <dbReference type="ARBA" id="ARBA00023212"/>
    </source>
</evidence>
<sequence>MKDSISSNQSTSGTYSSSLDDLTSLSSISSELTSLEPISSNQSTISSCNKSLLDEDKCNYMSSDSETLASPSFLINRELRQRLTMLSSDLDESDSKSDTLDTLSGNLSDMSDPSDEDNSSQSGIVKELYEHSIVHKTHDNLGEAEIANHLNNFEHLEGSDSESSTKSNLSAEESDNSSISVADDDPAREFKDLIKKQKVYLDNLQRELFRLQKMEQILSKLHKKSKMQKEMLNKIEICDNCEGICNSACQLPSNSKKAPDVVSKPENLHRNNYPLTDCESSNENEKEQCVNYNSSVKVKSDATTQTKPSEYTRENNIVNFPTKKERIHQIHDKVDQIIHKLYEATTMDDPDEPCHSIGVQTSNLIAPSQKLNRKMNKSACNFASSSTVDKSQKQAVYWTIPANEHKLDKSSTKFTNFLSNYHQTEVLYPGSSNLSLQQAFRERCSHILKNSESRVNRINIKSEMRKANTDCRFEQLDLMYKRDHDIIGNNGPDKVKVIKPRKMFTEKEMRKQTERLYSHLPEIKKLKEEKMKQQNGKTNRLVAKIFSQRLKSNAVHGKVTFPLTQKLTQI</sequence>
<evidence type="ECO:0000313" key="7">
    <source>
        <dbReference type="Proteomes" id="UP000015104"/>
    </source>
</evidence>
<feature type="domain" description="ALMS motif" evidence="5">
    <location>
        <begin position="433"/>
        <end position="553"/>
    </location>
</feature>
<dbReference type="GO" id="GO:0005813">
    <property type="term" value="C:centrosome"/>
    <property type="evidence" value="ECO:0007669"/>
    <property type="project" value="UniProtKB-SubCell"/>
</dbReference>
<dbReference type="AlphaFoldDB" id="T1K1I7"/>
<keyword evidence="7" id="KW-1185">Reference proteome</keyword>
<evidence type="ECO:0000256" key="4">
    <source>
        <dbReference type="SAM" id="MobiDB-lite"/>
    </source>
</evidence>
<keyword evidence="3" id="KW-0206">Cytoskeleton</keyword>
<feature type="region of interest" description="Disordered" evidence="4">
    <location>
        <begin position="156"/>
        <end position="183"/>
    </location>
</feature>
<evidence type="ECO:0000256" key="1">
    <source>
        <dbReference type="ARBA" id="ARBA00004300"/>
    </source>
</evidence>
<evidence type="ECO:0000256" key="2">
    <source>
        <dbReference type="ARBA" id="ARBA00022490"/>
    </source>
</evidence>
<dbReference type="Proteomes" id="UP000015104">
    <property type="component" value="Unassembled WGS sequence"/>
</dbReference>
<evidence type="ECO:0000259" key="5">
    <source>
        <dbReference type="Pfam" id="PF15309"/>
    </source>
</evidence>
<dbReference type="Pfam" id="PF15309">
    <property type="entry name" value="ALMS_motif"/>
    <property type="match status" value="1"/>
</dbReference>
<name>T1K1I7_TETUR</name>
<reference evidence="7" key="1">
    <citation type="submission" date="2011-08" db="EMBL/GenBank/DDBJ databases">
        <authorList>
            <person name="Rombauts S."/>
        </authorList>
    </citation>
    <scope>NUCLEOTIDE SEQUENCE</scope>
    <source>
        <strain evidence="7">London</strain>
    </source>
</reference>
<dbReference type="OMA" id="INCDLEN"/>
<dbReference type="OrthoDB" id="6509968at2759"/>
<feature type="region of interest" description="Disordered" evidence="4">
    <location>
        <begin position="255"/>
        <end position="280"/>
    </location>
</feature>
<gene>
    <name evidence="6" type="primary">107359930</name>
</gene>
<reference evidence="6" key="2">
    <citation type="submission" date="2015-06" db="UniProtKB">
        <authorList>
            <consortium name="EnsemblMetazoa"/>
        </authorList>
    </citation>
    <scope>IDENTIFICATION</scope>
</reference>
<evidence type="ECO:0000313" key="6">
    <source>
        <dbReference type="EnsemblMetazoa" id="tetur04g01540.1"/>
    </source>
</evidence>